<feature type="compositionally biased region" description="Basic and acidic residues" evidence="6">
    <location>
        <begin position="312"/>
        <end position="325"/>
    </location>
</feature>
<evidence type="ECO:0000256" key="6">
    <source>
        <dbReference type="SAM" id="MobiDB-lite"/>
    </source>
</evidence>
<dbReference type="InterPro" id="IPR038566">
    <property type="entry name" value="Mediator_Med6_sf"/>
</dbReference>
<proteinExistence type="inferred from homology"/>
<organism evidence="7 8">
    <name type="scientific">Angiostrongylus cantonensis</name>
    <name type="common">Rat lungworm</name>
    <dbReference type="NCBI Taxonomy" id="6313"/>
    <lineage>
        <taxon>Eukaryota</taxon>
        <taxon>Metazoa</taxon>
        <taxon>Ecdysozoa</taxon>
        <taxon>Nematoda</taxon>
        <taxon>Chromadorea</taxon>
        <taxon>Rhabditida</taxon>
        <taxon>Rhabditina</taxon>
        <taxon>Rhabditomorpha</taxon>
        <taxon>Strongyloidea</taxon>
        <taxon>Metastrongylidae</taxon>
        <taxon>Angiostrongylus</taxon>
    </lineage>
</organism>
<feature type="region of interest" description="Disordered" evidence="6">
    <location>
        <begin position="311"/>
        <end position="350"/>
    </location>
</feature>
<keyword evidence="5" id="KW-0539">Nucleus</keyword>
<dbReference type="Gene3D" id="3.10.450.580">
    <property type="entry name" value="Mediator complex, subunit Med6"/>
    <property type="match status" value="1"/>
</dbReference>
<protein>
    <submittedName>
        <fullName evidence="8">Mediator of RNA polymerase II transcription subunit 6</fullName>
    </submittedName>
</protein>
<keyword evidence="7" id="KW-1185">Reference proteome</keyword>
<evidence type="ECO:0000313" key="7">
    <source>
        <dbReference type="Proteomes" id="UP000035642"/>
    </source>
</evidence>
<dbReference type="GO" id="GO:0006357">
    <property type="term" value="P:regulation of transcription by RNA polymerase II"/>
    <property type="evidence" value="ECO:0007669"/>
    <property type="project" value="InterPro"/>
</dbReference>
<evidence type="ECO:0000256" key="5">
    <source>
        <dbReference type="ARBA" id="ARBA00023242"/>
    </source>
</evidence>
<keyword evidence="3" id="KW-0805">Transcription regulation</keyword>
<sequence length="350" mass="39747">MALLRLSSRQPDLLAKTTPPEDERFQQLPLASKLNLEAPKNTSSAVPHELASEDSRIRDRVVDYINAQRLLTGTAYAEQLLLELNSASQINRGPDGIFESSRLHWDMILARDERIYPFELQPSGFDLPNVPYRLLALCPSELSSKIPVRRMNSIRPGPPVVRPNPLHITFKNPNWPANFITPENALESMTGIQYVLWSAQPPLYVICKHRRNNMQNAPDVYTFVQSRLLGAVEPLKNAFDHVIQYSRYNVAKGYYWQFDKKPTMKREDEKSEEEKPLQARSTHFQKTRTHMLMQNLFEMFPAGNVAIPNPAEKSEAMELDEKAESNGDVTHSQATEAATNLPGISATKPK</sequence>
<dbReference type="GO" id="GO:0016592">
    <property type="term" value="C:mediator complex"/>
    <property type="evidence" value="ECO:0007669"/>
    <property type="project" value="InterPro"/>
</dbReference>
<name>A0A0K0D9C4_ANGCA</name>
<evidence type="ECO:0000256" key="4">
    <source>
        <dbReference type="ARBA" id="ARBA00023163"/>
    </source>
</evidence>
<dbReference type="WBParaSite" id="ACAC_0000671601-mRNA-1">
    <property type="protein sequence ID" value="ACAC_0000671601-mRNA-1"/>
    <property type="gene ID" value="ACAC_0000671601"/>
</dbReference>
<dbReference type="InterPro" id="IPR007018">
    <property type="entry name" value="Mediator_Med6"/>
</dbReference>
<dbReference type="Proteomes" id="UP000035642">
    <property type="component" value="Unassembled WGS sequence"/>
</dbReference>
<evidence type="ECO:0000256" key="2">
    <source>
        <dbReference type="ARBA" id="ARBA00007526"/>
    </source>
</evidence>
<keyword evidence="4" id="KW-0804">Transcription</keyword>
<evidence type="ECO:0000256" key="1">
    <source>
        <dbReference type="ARBA" id="ARBA00004123"/>
    </source>
</evidence>
<feature type="compositionally biased region" description="Polar residues" evidence="6">
    <location>
        <begin position="327"/>
        <end position="338"/>
    </location>
</feature>
<feature type="compositionally biased region" description="Basic and acidic residues" evidence="6">
    <location>
        <begin position="263"/>
        <end position="277"/>
    </location>
</feature>
<evidence type="ECO:0000313" key="8">
    <source>
        <dbReference type="WBParaSite" id="ACAC_0000671601-mRNA-1"/>
    </source>
</evidence>
<comment type="subcellular location">
    <subcellularLocation>
        <location evidence="1">Nucleus</location>
    </subcellularLocation>
</comment>
<evidence type="ECO:0000256" key="3">
    <source>
        <dbReference type="ARBA" id="ARBA00023015"/>
    </source>
</evidence>
<reference evidence="8" key="2">
    <citation type="submission" date="2016-04" db="UniProtKB">
        <authorList>
            <consortium name="WormBaseParasite"/>
        </authorList>
    </citation>
    <scope>IDENTIFICATION</scope>
</reference>
<dbReference type="AlphaFoldDB" id="A0A0K0D9C4"/>
<comment type="similarity">
    <text evidence="2">Belongs to the Mediator complex subunit 6 family.</text>
</comment>
<dbReference type="PANTHER" id="PTHR13104">
    <property type="entry name" value="MED-6-RELATED"/>
    <property type="match status" value="1"/>
</dbReference>
<dbReference type="STRING" id="6313.A0A0K0D9C4"/>
<accession>A0A0K0D9C4</accession>
<feature type="region of interest" description="Disordered" evidence="6">
    <location>
        <begin position="1"/>
        <end position="20"/>
    </location>
</feature>
<dbReference type="GO" id="GO:0003712">
    <property type="term" value="F:transcription coregulator activity"/>
    <property type="evidence" value="ECO:0007669"/>
    <property type="project" value="InterPro"/>
</dbReference>
<feature type="region of interest" description="Disordered" evidence="6">
    <location>
        <begin position="263"/>
        <end position="283"/>
    </location>
</feature>
<reference evidence="7" key="1">
    <citation type="submission" date="2012-09" db="EMBL/GenBank/DDBJ databases">
        <authorList>
            <person name="Martin A.A."/>
        </authorList>
    </citation>
    <scope>NUCLEOTIDE SEQUENCE</scope>
</reference>